<reference evidence="3" key="1">
    <citation type="journal article" date="2019" name="Int. J. Syst. Evol. Microbiol.">
        <title>The Global Catalogue of Microorganisms (GCM) 10K type strain sequencing project: providing services to taxonomists for standard genome sequencing and annotation.</title>
        <authorList>
            <consortium name="The Broad Institute Genomics Platform"/>
            <consortium name="The Broad Institute Genome Sequencing Center for Infectious Disease"/>
            <person name="Wu L."/>
            <person name="Ma J."/>
        </authorList>
    </citation>
    <scope>NUCLEOTIDE SEQUENCE [LARGE SCALE GENOMIC DNA]</scope>
    <source>
        <strain evidence="3">CGMCC 1.15420</strain>
    </source>
</reference>
<dbReference type="RefSeq" id="WP_120464419.1">
    <property type="nucleotide sequence ID" value="NZ_BMIW01000011.1"/>
</dbReference>
<protein>
    <recommendedName>
        <fullName evidence="1">SLH domain-containing protein</fullName>
    </recommendedName>
</protein>
<accession>A0ABQ1VTS0</accession>
<dbReference type="PROSITE" id="PS51272">
    <property type="entry name" value="SLH"/>
    <property type="match status" value="1"/>
</dbReference>
<gene>
    <name evidence="2" type="ORF">GCM10010913_20020</name>
</gene>
<comment type="caution">
    <text evidence="2">The sequence shown here is derived from an EMBL/GenBank/DDBJ whole genome shotgun (WGS) entry which is preliminary data.</text>
</comment>
<name>A0ABQ1VTS0_9BACL</name>
<evidence type="ECO:0000259" key="1">
    <source>
        <dbReference type="PROSITE" id="PS51272"/>
    </source>
</evidence>
<dbReference type="Pfam" id="PF00395">
    <property type="entry name" value="SLH"/>
    <property type="match status" value="1"/>
</dbReference>
<feature type="domain" description="SLH" evidence="1">
    <location>
        <begin position="47"/>
        <end position="107"/>
    </location>
</feature>
<keyword evidence="3" id="KW-1185">Reference proteome</keyword>
<organism evidence="2 3">
    <name type="scientific">Paenibacillus aceti</name>
    <dbReference type="NCBI Taxonomy" id="1820010"/>
    <lineage>
        <taxon>Bacteria</taxon>
        <taxon>Bacillati</taxon>
        <taxon>Bacillota</taxon>
        <taxon>Bacilli</taxon>
        <taxon>Bacillales</taxon>
        <taxon>Paenibacillaceae</taxon>
        <taxon>Paenibacillus</taxon>
    </lineage>
</organism>
<dbReference type="Proteomes" id="UP000608420">
    <property type="component" value="Unassembled WGS sequence"/>
</dbReference>
<dbReference type="InterPro" id="IPR001119">
    <property type="entry name" value="SLH_dom"/>
</dbReference>
<evidence type="ECO:0000313" key="3">
    <source>
        <dbReference type="Proteomes" id="UP000608420"/>
    </source>
</evidence>
<sequence length="107" mass="11597">MQLSFRNGRDPILPNDHTFRADQEITRTELAVMAAKALGANEPSQEALTFADAGSIPAWAQGWIATAVNEGLIQGRGSNRFALRELATRAEALVVVMHLLQVQAQGQ</sequence>
<proteinExistence type="predicted"/>
<dbReference type="EMBL" id="BMIW01000011">
    <property type="protein sequence ID" value="GGF98228.1"/>
    <property type="molecule type" value="Genomic_DNA"/>
</dbReference>
<evidence type="ECO:0000313" key="2">
    <source>
        <dbReference type="EMBL" id="GGF98228.1"/>
    </source>
</evidence>